<dbReference type="GeneID" id="83209980"/>
<dbReference type="InterPro" id="IPR013922">
    <property type="entry name" value="Cyclin_PHO80-like"/>
</dbReference>
<sequence length="235" mass="27309">MPQIYDLKRFTQNAYAGSHYQAHLLLQAIDINRRERLSDCCLEHLAHHVAESWESADKAPEISKLMKQLLDTTAAVNQDTLLEHALDRFCNQQDTSNAISTVCPSLTLLIAISYIDRLNKNYANFKGTNGCAYRLVVVAYMIAAKYMRANLRIIHFNENQKEKGSLPYHSNGADSRFSRLEIEFLHFLNYNLFVEEPEQLVWWAKTWEDQPVKQQQQHQQEVIFSTPYELQSSNR</sequence>
<evidence type="ECO:0000313" key="2">
    <source>
        <dbReference type="Proteomes" id="UP001234581"/>
    </source>
</evidence>
<dbReference type="RefSeq" id="XP_058346669.1">
    <property type="nucleotide sequence ID" value="XM_058482645.1"/>
</dbReference>
<dbReference type="GO" id="GO:0005634">
    <property type="term" value="C:nucleus"/>
    <property type="evidence" value="ECO:0007669"/>
    <property type="project" value="TreeGrafter"/>
</dbReference>
<dbReference type="GO" id="GO:0019901">
    <property type="term" value="F:protein kinase binding"/>
    <property type="evidence" value="ECO:0007669"/>
    <property type="project" value="InterPro"/>
</dbReference>
<dbReference type="PANTHER" id="PTHR15615:SF108">
    <property type="entry name" value="PROTEIN CNPPD1"/>
    <property type="match status" value="1"/>
</dbReference>
<gene>
    <name evidence="1" type="ORF">O0I10_002563</name>
</gene>
<dbReference type="GO" id="GO:0016538">
    <property type="term" value="F:cyclin-dependent protein serine/threonine kinase regulator activity"/>
    <property type="evidence" value="ECO:0007669"/>
    <property type="project" value="TreeGrafter"/>
</dbReference>
<dbReference type="Gene3D" id="1.10.472.10">
    <property type="entry name" value="Cyclin-like"/>
    <property type="match status" value="1"/>
</dbReference>
<dbReference type="EMBL" id="JARTCD010000007">
    <property type="protein sequence ID" value="KAJ8661756.1"/>
    <property type="molecule type" value="Genomic_DNA"/>
</dbReference>
<proteinExistence type="predicted"/>
<reference evidence="1 2" key="1">
    <citation type="submission" date="2023-03" db="EMBL/GenBank/DDBJ databases">
        <title>Genome sequence of Lichtheimia ornata CBS 291.66.</title>
        <authorList>
            <person name="Mohabir J.T."/>
            <person name="Shea T.P."/>
            <person name="Kurbessoian T."/>
            <person name="Berby B."/>
            <person name="Fontaine J."/>
            <person name="Livny J."/>
            <person name="Gnirke A."/>
            <person name="Stajich J.E."/>
            <person name="Cuomo C.A."/>
        </authorList>
    </citation>
    <scope>NUCLEOTIDE SEQUENCE [LARGE SCALE GENOMIC DNA]</scope>
    <source>
        <strain evidence="1">CBS 291.66</strain>
    </source>
</reference>
<dbReference type="GO" id="GO:0000307">
    <property type="term" value="C:cyclin-dependent protein kinase holoenzyme complex"/>
    <property type="evidence" value="ECO:0007669"/>
    <property type="project" value="TreeGrafter"/>
</dbReference>
<comment type="caution">
    <text evidence="1">The sequence shown here is derived from an EMBL/GenBank/DDBJ whole genome shotgun (WGS) entry which is preliminary data.</text>
</comment>
<accession>A0AAD7VB54</accession>
<dbReference type="PANTHER" id="PTHR15615">
    <property type="match status" value="1"/>
</dbReference>
<evidence type="ECO:0008006" key="3">
    <source>
        <dbReference type="Google" id="ProtNLM"/>
    </source>
</evidence>
<dbReference type="Proteomes" id="UP001234581">
    <property type="component" value="Unassembled WGS sequence"/>
</dbReference>
<dbReference type="AlphaFoldDB" id="A0AAD7VB54"/>
<keyword evidence="2" id="KW-1185">Reference proteome</keyword>
<protein>
    <recommendedName>
        <fullName evidence="3">Cyclin N-terminal domain-containing protein</fullName>
    </recommendedName>
</protein>
<organism evidence="1 2">
    <name type="scientific">Lichtheimia ornata</name>
    <dbReference type="NCBI Taxonomy" id="688661"/>
    <lineage>
        <taxon>Eukaryota</taxon>
        <taxon>Fungi</taxon>
        <taxon>Fungi incertae sedis</taxon>
        <taxon>Mucoromycota</taxon>
        <taxon>Mucoromycotina</taxon>
        <taxon>Mucoromycetes</taxon>
        <taxon>Mucorales</taxon>
        <taxon>Lichtheimiaceae</taxon>
        <taxon>Lichtheimia</taxon>
    </lineage>
</organism>
<name>A0AAD7VB54_9FUNG</name>
<evidence type="ECO:0000313" key="1">
    <source>
        <dbReference type="EMBL" id="KAJ8661756.1"/>
    </source>
</evidence>